<feature type="compositionally biased region" description="Basic and acidic residues" evidence="1">
    <location>
        <begin position="328"/>
        <end position="341"/>
    </location>
</feature>
<evidence type="ECO:0000313" key="4">
    <source>
        <dbReference type="RefSeq" id="XP_019642352.1"/>
    </source>
</evidence>
<feature type="compositionally biased region" description="Polar residues" evidence="1">
    <location>
        <begin position="145"/>
        <end position="159"/>
    </location>
</feature>
<feature type="region of interest" description="Disordered" evidence="1">
    <location>
        <begin position="71"/>
        <end position="123"/>
    </location>
</feature>
<reference evidence="4" key="1">
    <citation type="submission" date="2025-08" db="UniProtKB">
        <authorList>
            <consortium name="RefSeq"/>
        </authorList>
    </citation>
    <scope>IDENTIFICATION</scope>
    <source>
        <tissue evidence="4">Gonad</tissue>
    </source>
</reference>
<proteinExistence type="predicted"/>
<accession>A0A6P5AGI4</accession>
<evidence type="ECO:0000259" key="2">
    <source>
        <dbReference type="Pfam" id="PF15296"/>
    </source>
</evidence>
<dbReference type="PANTHER" id="PTHR28678:SF1">
    <property type="entry name" value="CODANIN-1"/>
    <property type="match status" value="1"/>
</dbReference>
<feature type="compositionally biased region" description="Basic and acidic residues" evidence="1">
    <location>
        <begin position="230"/>
        <end position="242"/>
    </location>
</feature>
<dbReference type="Pfam" id="PF15296">
    <property type="entry name" value="Codanin-1_C"/>
    <property type="match status" value="1"/>
</dbReference>
<dbReference type="RefSeq" id="XP_019642352.1">
    <property type="nucleotide sequence ID" value="XM_019786793.1"/>
</dbReference>
<dbReference type="Proteomes" id="UP000515135">
    <property type="component" value="Unplaced"/>
</dbReference>
<dbReference type="GO" id="GO:0005634">
    <property type="term" value="C:nucleus"/>
    <property type="evidence" value="ECO:0007669"/>
    <property type="project" value="TreeGrafter"/>
</dbReference>
<dbReference type="GO" id="GO:0006325">
    <property type="term" value="P:chromatin organization"/>
    <property type="evidence" value="ECO:0007669"/>
    <property type="project" value="TreeGrafter"/>
</dbReference>
<evidence type="ECO:0000256" key="1">
    <source>
        <dbReference type="SAM" id="MobiDB-lite"/>
    </source>
</evidence>
<sequence>MWKMAAILKTLLDPGGDLSLEIVLQWLSQDGDGRPDVAASCDLLTCCSQDEFVVFFLNYLRDKTGHLLSGRQTAVQTPVKTPSSKPLKAKESSSVSRRPASTSRTQLFSVSPNPRPTADISNQNSSLFSQDLSICDSFTDGESSSHFSSILQNSSRNSPTPSPFHGRKTPREQKITLGEFLFKTPESGNKRKSPNPASHGRKDKDRGNYSASPHIGRKSGGKGKGTVPAETKEIQIGKRRSEPPPQPPVFNLGNMEDFPPMGSPSPMKITPSRRITPTPVTKDGSRPSSRVCFTSTPLSDAPNSPAAQDHSSLFSSPPKAVSRTSVLQEERELLKMERSRLLSDSGLTNADSPKDESHPAPCITPTKASILTPTKAALIRQSSVSETVADRNLVTHEDVICTLAELYSQCIQANLAPNLAVELHFTIQLLTIKGTGETGPPAKENLADPEDTNYLQSVHNCVLFATVVLEKQLRILSLLDKGTLRLLADNPRIGAFSPSLQQALITANGTCPFRTKELRTASPISSVPFQSDTDNRHNFPSDHSFHTFKKTRDKFYELLREWEDEHLKPDWSMQLAMGERIRILLHSTADFASLIHFARLFQSQLIRMCKGDSLQDQDVEEDIALLTELRKSNPEKLKRLQERFITPWRTGGPCPPPAFPGHQEFFKNFLQAAASHVFNQLIVDNFSAEIQELDTSQFGLPDNTADSVDQEQRDSYASCLLNLRILGKFLGFIVFLPYQSPQLLPESMMASALSVRNKVCQPIDIMKHLQDSLRQGRTILTIPWVVEYLSMMDPMAPKLDSYKEILSILLHIHRSIHHSPSSFLSTSQLLVLLMLGWLFQVPAILTNMITLHPDADELVVPNFNRNNCISLDSIQVVDQQLLYTCCPYLGELRAVLMEYDSGISSKGGSFRKITPLSFNQEPKEVSKQQIQLQLEESFFHNQPPSLKRTVDFVIERVSSNCAKHVRAAVVQTLVQGRREDLRTGIGDIIESEEKKLTKEERAREKTKATKPIITAVVEEARPQAEEAGKRFCETKVMEALNSLVAEEISPQVVKTARGIAFRLANDKVVRWTRDKVPALIQKEVEAEYDRLLKQAAKQQACPPRTSAEAEEKPELEPSAVLEKLKDLLGKVFSPGGSQSVCESDFVDVLTKIRDLLQSSQEIFTSWLKSLSRLSVEAAAAYIIYSLGNQQSKVFSRLLEIWACDLPLPPPFQNLLAPKNILLLQQRSSNMQASWAGMAQILRMIVEKRLVSVHNVDSWWTSLLQNQSLQGYRRNIAAAACDSMLGCLSVHKPDPAEEEEDGTFAELAELILENSGHDETMAGKVQQCIDLLIGSSDDSRP</sequence>
<feature type="region of interest" description="Disordered" evidence="1">
    <location>
        <begin position="145"/>
        <end position="366"/>
    </location>
</feature>
<dbReference type="InterPro" id="IPR028171">
    <property type="entry name" value="Codanin-1_C"/>
</dbReference>
<feature type="compositionally biased region" description="Low complexity" evidence="1">
    <location>
        <begin position="92"/>
        <end position="104"/>
    </location>
</feature>
<keyword evidence="3" id="KW-1185">Reference proteome</keyword>
<dbReference type="KEGG" id="bbel:109483726"/>
<dbReference type="OrthoDB" id="20982at2759"/>
<name>A0A6P5AGI4_BRABE</name>
<feature type="domain" description="Codanin-1 C-terminal" evidence="2">
    <location>
        <begin position="872"/>
        <end position="981"/>
    </location>
</feature>
<dbReference type="GeneID" id="109483726"/>
<evidence type="ECO:0000313" key="3">
    <source>
        <dbReference type="Proteomes" id="UP000515135"/>
    </source>
</evidence>
<dbReference type="PANTHER" id="PTHR28678">
    <property type="entry name" value="CODANIN-1"/>
    <property type="match status" value="1"/>
</dbReference>
<feature type="compositionally biased region" description="Polar residues" evidence="1">
    <location>
        <begin position="71"/>
        <end position="84"/>
    </location>
</feature>
<organism evidence="3 4">
    <name type="scientific">Branchiostoma belcheri</name>
    <name type="common">Amphioxus</name>
    <dbReference type="NCBI Taxonomy" id="7741"/>
    <lineage>
        <taxon>Eukaryota</taxon>
        <taxon>Metazoa</taxon>
        <taxon>Chordata</taxon>
        <taxon>Cephalochordata</taxon>
        <taxon>Leptocardii</taxon>
        <taxon>Amphioxiformes</taxon>
        <taxon>Branchiostomatidae</taxon>
        <taxon>Branchiostoma</taxon>
    </lineage>
</organism>
<gene>
    <name evidence="4" type="primary">LOC109483726</name>
</gene>
<protein>
    <submittedName>
        <fullName evidence="4">Codanin-1-like isoform X1</fullName>
    </submittedName>
</protein>
<feature type="compositionally biased region" description="Polar residues" evidence="1">
    <location>
        <begin position="286"/>
        <end position="315"/>
    </location>
</feature>
<dbReference type="InterPro" id="IPR040031">
    <property type="entry name" value="Codanin-1"/>
</dbReference>